<dbReference type="InterPro" id="IPR016181">
    <property type="entry name" value="Acyl_CoA_acyltransferase"/>
</dbReference>
<dbReference type="Gene3D" id="3.40.630.30">
    <property type="match status" value="1"/>
</dbReference>
<dbReference type="SUPFAM" id="SSF55729">
    <property type="entry name" value="Acyl-CoA N-acyltransferases (Nat)"/>
    <property type="match status" value="1"/>
</dbReference>
<dbReference type="AlphaFoldDB" id="A0A163M3X7"/>
<feature type="domain" description="N-acetyltransferase" evidence="1">
    <location>
        <begin position="8"/>
        <end position="171"/>
    </location>
</feature>
<dbReference type="PANTHER" id="PTHR43792">
    <property type="entry name" value="GNAT FAMILY, PUTATIVE (AFU_ORTHOLOGUE AFUA_3G00765)-RELATED-RELATED"/>
    <property type="match status" value="1"/>
</dbReference>
<comment type="caution">
    <text evidence="2">The sequence shown here is derived from an EMBL/GenBank/DDBJ whole genome shotgun (WGS) entry which is preliminary data.</text>
</comment>
<dbReference type="Proteomes" id="UP000076796">
    <property type="component" value="Unassembled WGS sequence"/>
</dbReference>
<sequence>MQMESKRLMIRDFQEEDWASIHAYASDPLVTEYTMWGPNTEEDTSNYLKEIFQMMKQNPRDSYELAIVLKENGRLIGGVGLHRSKTNAELGYCLNSHYWRQGYATEAARAMSEFGFKELGVNRIFATCRPGNVGSAGVMRSIGMKQEGHLRQHLWFKGGYHDSYLFSLLREEFEARNT</sequence>
<dbReference type="OrthoDB" id="9785602at2"/>
<dbReference type="PROSITE" id="PS51186">
    <property type="entry name" value="GNAT"/>
    <property type="match status" value="1"/>
</dbReference>
<proteinExistence type="predicted"/>
<dbReference type="GeneID" id="97555703"/>
<gene>
    <name evidence="2" type="ORF">AWU65_23695</name>
</gene>
<evidence type="ECO:0000313" key="3">
    <source>
        <dbReference type="Proteomes" id="UP000076796"/>
    </source>
</evidence>
<dbReference type="STRING" id="59843.A3958_22965"/>
<dbReference type="PANTHER" id="PTHR43792:SF1">
    <property type="entry name" value="N-ACETYLTRANSFERASE DOMAIN-CONTAINING PROTEIN"/>
    <property type="match status" value="1"/>
</dbReference>
<name>A0A163M3X7_9BACL</name>
<protein>
    <submittedName>
        <fullName evidence="2">GCN5 family acetyltransferase</fullName>
    </submittedName>
</protein>
<reference evidence="2" key="1">
    <citation type="journal article" date="2016" name="Genome Announc.">
        <title>Draft genomes of two strains of Paenibacillus glucanolyticus with capability to degrade lignocellulose.</title>
        <authorList>
            <person name="Mathews S.L."/>
            <person name="Pawlak J."/>
            <person name="Grunden A.M."/>
        </authorList>
    </citation>
    <scope>NUCLEOTIDE SEQUENCE [LARGE SCALE GENOMIC DNA]</scope>
    <source>
        <strain evidence="2">SLM1</strain>
    </source>
</reference>
<keyword evidence="2" id="KW-0808">Transferase</keyword>
<dbReference type="GO" id="GO:0016747">
    <property type="term" value="F:acyltransferase activity, transferring groups other than amino-acyl groups"/>
    <property type="evidence" value="ECO:0007669"/>
    <property type="project" value="InterPro"/>
</dbReference>
<accession>A0A163M3X7</accession>
<dbReference type="RefSeq" id="WP_063479513.1">
    <property type="nucleotide sequence ID" value="NZ_CP147845.1"/>
</dbReference>
<keyword evidence="3" id="KW-1185">Reference proteome</keyword>
<organism evidence="2 3">
    <name type="scientific">Paenibacillus glucanolyticus</name>
    <dbReference type="NCBI Taxonomy" id="59843"/>
    <lineage>
        <taxon>Bacteria</taxon>
        <taxon>Bacillati</taxon>
        <taxon>Bacillota</taxon>
        <taxon>Bacilli</taxon>
        <taxon>Bacillales</taxon>
        <taxon>Paenibacillaceae</taxon>
        <taxon>Paenibacillus</taxon>
    </lineage>
</organism>
<dbReference type="InterPro" id="IPR000182">
    <property type="entry name" value="GNAT_dom"/>
</dbReference>
<evidence type="ECO:0000259" key="1">
    <source>
        <dbReference type="PROSITE" id="PS51186"/>
    </source>
</evidence>
<dbReference type="Pfam" id="PF13302">
    <property type="entry name" value="Acetyltransf_3"/>
    <property type="match status" value="1"/>
</dbReference>
<dbReference type="EMBL" id="LWMH01000001">
    <property type="protein sequence ID" value="KZS48721.1"/>
    <property type="molecule type" value="Genomic_DNA"/>
</dbReference>
<dbReference type="InterPro" id="IPR051531">
    <property type="entry name" value="N-acetyltransferase"/>
</dbReference>
<evidence type="ECO:0000313" key="2">
    <source>
        <dbReference type="EMBL" id="KZS48721.1"/>
    </source>
</evidence>